<name>A0AAU7W2F2_9MICO</name>
<evidence type="ECO:0000256" key="3">
    <source>
        <dbReference type="ARBA" id="ARBA00022598"/>
    </source>
</evidence>
<dbReference type="Pfam" id="PF00133">
    <property type="entry name" value="tRNA-synt_1"/>
    <property type="match status" value="1"/>
</dbReference>
<feature type="short sequence motif" description="'HIGH' region" evidence="9">
    <location>
        <begin position="53"/>
        <end position="63"/>
    </location>
</feature>
<feature type="domain" description="Methionyl/Leucyl tRNA synthetase" evidence="13">
    <location>
        <begin position="52"/>
        <end position="192"/>
    </location>
</feature>
<dbReference type="GO" id="GO:0002161">
    <property type="term" value="F:aminoacyl-tRNA deacylase activity"/>
    <property type="evidence" value="ECO:0007669"/>
    <property type="project" value="InterPro"/>
</dbReference>
<evidence type="ECO:0000259" key="11">
    <source>
        <dbReference type="Pfam" id="PF00133"/>
    </source>
</evidence>
<dbReference type="Gene3D" id="3.90.740.10">
    <property type="entry name" value="Valyl/Leucyl/Isoleucyl-tRNA synthetase, editing domain"/>
    <property type="match status" value="1"/>
</dbReference>
<sequence length="828" mass="92369">MERLINRDGNWTLAKYSYRDFEEKWAEAWRSGNAGGVESHPDGESRYVLDMFPYPSGETHMGHVRNYTIGDTLARYHRARGRQVLHPIGYDAFGLPAENAAMRSGISPADWTRANIERFNATYTRLGYSYDWDRVIVTADPSYYRWTQWIFLRMFERDVAYKKEARVNWCPVDKTVLANEQVVDGVCWRCGAVPEQRQLNQWFVKTTSYAQELLEGLDDLDAWPEALKAQQRNWIGRSEGLSLELALDAGPVESVSVYSTRPDTLHGATFVALAVEHPAAENLAAHAGRLEEYRALRKSSAAMSDIERTNATRVPSGLQLDVYATNPATGERLPVFVADYVIAAYGTGSVIGVPAHDERDFKFARLFGLAIRRVVAPVAGDADLPFEAPGIAIGSGDLDGMSTAEAKRVVTARAQVEGWGRGTVEFRLRDWLLSRQRYWGCPIPIVTCTKCGLVPVPDEQLPVLLPPRPDYDITGDAMSPLANLPEWVNVDCPSCGGPAERETDTMDTFIDSSWYFLRFPSATELSGPVDSDATNRWMPVDLYTGGIEHAVGHLIYSRFMTRFLRDVGLLDFDEPFVKVLNQGTITLDGRAMSKSSGHNVDPTKILEVYGADAIRVFILFIGPPDQDYDWPADQVAAVVGAHRFLDRLWQLGMAIREGVRAESASEVTLSRKFDKILAEVIRDYEALKFNTVVSSLMSLLKELRRWYADHGVTAALIDGYSRLLAALAPIAPFITHELAERLNLPPDTLDHIADVHTTEHQPENLTIVVQVDGRLADLLDVPWGTSEAEIREQALASEKTIRSLRGRTVDDIVWVPGRLVNLVTAAVP</sequence>
<dbReference type="Gene3D" id="3.10.20.590">
    <property type="match status" value="1"/>
</dbReference>
<evidence type="ECO:0000256" key="10">
    <source>
        <dbReference type="RuleBase" id="RU363039"/>
    </source>
</evidence>
<feature type="binding site" evidence="9">
    <location>
        <position position="594"/>
    </location>
    <ligand>
        <name>ATP</name>
        <dbReference type="ChEBI" id="CHEBI:30616"/>
    </ligand>
</feature>
<keyword evidence="4 9" id="KW-0547">Nucleotide-binding</keyword>
<dbReference type="FunFam" id="3.40.50.620:FF:000003">
    <property type="entry name" value="Leucine--tRNA ligase"/>
    <property type="match status" value="1"/>
</dbReference>
<evidence type="ECO:0000259" key="13">
    <source>
        <dbReference type="Pfam" id="PF09334"/>
    </source>
</evidence>
<dbReference type="PRINTS" id="PR00985">
    <property type="entry name" value="TRNASYNTHLEU"/>
</dbReference>
<comment type="subcellular location">
    <subcellularLocation>
        <location evidence="9">Cytoplasm</location>
    </subcellularLocation>
</comment>
<evidence type="ECO:0000259" key="14">
    <source>
        <dbReference type="Pfam" id="PF13603"/>
    </source>
</evidence>
<comment type="similarity">
    <text evidence="1 9 10">Belongs to the class-I aminoacyl-tRNA synthetase family.</text>
</comment>
<dbReference type="SUPFAM" id="SSF47323">
    <property type="entry name" value="Anticodon-binding domain of a subclass of class I aminoacyl-tRNA synthetases"/>
    <property type="match status" value="1"/>
</dbReference>
<feature type="domain" description="Aminoacyl-tRNA synthetase class Ia" evidence="11">
    <location>
        <begin position="429"/>
        <end position="623"/>
    </location>
</feature>
<accession>A0AAU7W2F2</accession>
<evidence type="ECO:0000313" key="15">
    <source>
        <dbReference type="EMBL" id="XBX79941.1"/>
    </source>
</evidence>
<dbReference type="RefSeq" id="WP_350352849.1">
    <property type="nucleotide sequence ID" value="NZ_CP158357.1"/>
</dbReference>
<dbReference type="InterPro" id="IPR009080">
    <property type="entry name" value="tRNAsynth_Ia_anticodon-bd"/>
</dbReference>
<protein>
    <recommendedName>
        <fullName evidence="9">Leucine--tRNA ligase</fullName>
        <ecNumber evidence="9">6.1.1.4</ecNumber>
    </recommendedName>
    <alternativeName>
        <fullName evidence="9">Leucyl-tRNA synthetase</fullName>
        <shortName evidence="9">LeuRS</shortName>
    </alternativeName>
</protein>
<dbReference type="GO" id="GO:0006429">
    <property type="term" value="P:leucyl-tRNA aminoacylation"/>
    <property type="evidence" value="ECO:0007669"/>
    <property type="project" value="UniProtKB-UniRule"/>
</dbReference>
<dbReference type="InterPro" id="IPR013155">
    <property type="entry name" value="M/V/L/I-tRNA-synth_anticd-bd"/>
</dbReference>
<evidence type="ECO:0000256" key="6">
    <source>
        <dbReference type="ARBA" id="ARBA00022917"/>
    </source>
</evidence>
<dbReference type="Pfam" id="PF09334">
    <property type="entry name" value="tRNA-synt_1g"/>
    <property type="match status" value="1"/>
</dbReference>
<dbReference type="Pfam" id="PF08264">
    <property type="entry name" value="Anticodon_1"/>
    <property type="match status" value="1"/>
</dbReference>
<organism evidence="15">
    <name type="scientific">Microbacterium sp. A8/3-1</name>
    <dbReference type="NCBI Taxonomy" id="3160749"/>
    <lineage>
        <taxon>Bacteria</taxon>
        <taxon>Bacillati</taxon>
        <taxon>Actinomycetota</taxon>
        <taxon>Actinomycetes</taxon>
        <taxon>Micrococcales</taxon>
        <taxon>Microbacteriaceae</taxon>
        <taxon>Microbacterium</taxon>
    </lineage>
</organism>
<evidence type="ECO:0000256" key="5">
    <source>
        <dbReference type="ARBA" id="ARBA00022840"/>
    </source>
</evidence>
<feature type="short sequence motif" description="'KMSKS' region" evidence="9">
    <location>
        <begin position="591"/>
        <end position="595"/>
    </location>
</feature>
<dbReference type="InterPro" id="IPR002300">
    <property type="entry name" value="aa-tRNA-synth_Ia"/>
</dbReference>
<dbReference type="NCBIfam" id="TIGR00396">
    <property type="entry name" value="leuS_bact"/>
    <property type="match status" value="1"/>
</dbReference>
<dbReference type="Gene3D" id="3.40.50.620">
    <property type="entry name" value="HUPs"/>
    <property type="match status" value="2"/>
</dbReference>
<evidence type="ECO:0000256" key="9">
    <source>
        <dbReference type="HAMAP-Rule" id="MF_00049"/>
    </source>
</evidence>
<keyword evidence="6 9" id="KW-0648">Protein biosynthesis</keyword>
<dbReference type="AlphaFoldDB" id="A0AAU7W2F2"/>
<evidence type="ECO:0000256" key="7">
    <source>
        <dbReference type="ARBA" id="ARBA00023146"/>
    </source>
</evidence>
<dbReference type="FunFam" id="1.10.730.10:FF:000002">
    <property type="entry name" value="Leucine--tRNA ligase"/>
    <property type="match status" value="1"/>
</dbReference>
<dbReference type="FunFam" id="3.40.50.620:FF:000056">
    <property type="entry name" value="Leucine--tRNA ligase"/>
    <property type="match status" value="1"/>
</dbReference>
<evidence type="ECO:0000256" key="1">
    <source>
        <dbReference type="ARBA" id="ARBA00005594"/>
    </source>
</evidence>
<keyword evidence="2 9" id="KW-0963">Cytoplasm</keyword>
<feature type="domain" description="Methionyl/Valyl/Leucyl/Isoleucyl-tRNA synthetase anticodon-binding" evidence="12">
    <location>
        <begin position="670"/>
        <end position="745"/>
    </location>
</feature>
<dbReference type="GO" id="GO:0005829">
    <property type="term" value="C:cytosol"/>
    <property type="evidence" value="ECO:0007669"/>
    <property type="project" value="TreeGrafter"/>
</dbReference>
<dbReference type="SUPFAM" id="SSF52374">
    <property type="entry name" value="Nucleotidylyl transferase"/>
    <property type="match status" value="1"/>
</dbReference>
<dbReference type="InterPro" id="IPR025709">
    <property type="entry name" value="Leu_tRNA-synth_edit"/>
</dbReference>
<dbReference type="InterPro" id="IPR015413">
    <property type="entry name" value="Methionyl/Leucyl_tRNA_Synth"/>
</dbReference>
<dbReference type="Gene3D" id="1.10.730.10">
    <property type="entry name" value="Isoleucyl-tRNA Synthetase, Domain 1"/>
    <property type="match status" value="1"/>
</dbReference>
<keyword evidence="3 9" id="KW-0436">Ligase</keyword>
<dbReference type="GO" id="GO:0005524">
    <property type="term" value="F:ATP binding"/>
    <property type="evidence" value="ECO:0007669"/>
    <property type="project" value="UniProtKB-UniRule"/>
</dbReference>
<evidence type="ECO:0000256" key="8">
    <source>
        <dbReference type="ARBA" id="ARBA00047469"/>
    </source>
</evidence>
<dbReference type="CDD" id="cd00812">
    <property type="entry name" value="LeuRS_core"/>
    <property type="match status" value="1"/>
</dbReference>
<dbReference type="EC" id="6.1.1.4" evidence="9"/>
<dbReference type="InterPro" id="IPR014729">
    <property type="entry name" value="Rossmann-like_a/b/a_fold"/>
</dbReference>
<keyword evidence="5 9" id="KW-0067">ATP-binding</keyword>
<feature type="domain" description="Leucyl-tRNA synthetase editing" evidence="14">
    <location>
        <begin position="232"/>
        <end position="413"/>
    </location>
</feature>
<reference evidence="15" key="1">
    <citation type="submission" date="2024-06" db="EMBL/GenBank/DDBJ databases">
        <title>Draft genome sequence of Microbacterium sp. strain A8/3-1, isolated from Oxytropis tragacanthoides Fisch. ex DC. Root nodules in the Altai region of Russia.</title>
        <authorList>
            <person name="Sazanova A."/>
            <person name="Guro P."/>
            <person name="Kuznetsova I."/>
            <person name="Belimov A."/>
            <person name="Safronova V."/>
        </authorList>
    </citation>
    <scope>NUCLEOTIDE SEQUENCE</scope>
    <source>
        <strain evidence="15">A8/3-1</strain>
    </source>
</reference>
<dbReference type="GO" id="GO:0004823">
    <property type="term" value="F:leucine-tRNA ligase activity"/>
    <property type="evidence" value="ECO:0007669"/>
    <property type="project" value="UniProtKB-UniRule"/>
</dbReference>
<evidence type="ECO:0000256" key="2">
    <source>
        <dbReference type="ARBA" id="ARBA00022490"/>
    </source>
</evidence>
<proteinExistence type="inferred from homology"/>
<dbReference type="EMBL" id="CP158357">
    <property type="protein sequence ID" value="XBX79941.1"/>
    <property type="molecule type" value="Genomic_DNA"/>
</dbReference>
<evidence type="ECO:0000256" key="4">
    <source>
        <dbReference type="ARBA" id="ARBA00022741"/>
    </source>
</evidence>
<dbReference type="InterPro" id="IPR002302">
    <property type="entry name" value="Leu-tRNA-ligase"/>
</dbReference>
<dbReference type="PANTHER" id="PTHR43740">
    <property type="entry name" value="LEUCYL-TRNA SYNTHETASE"/>
    <property type="match status" value="1"/>
</dbReference>
<gene>
    <name evidence="9 15" type="primary">leuS</name>
    <name evidence="15" type="ORF">ABS642_07620</name>
</gene>
<dbReference type="InterPro" id="IPR009008">
    <property type="entry name" value="Val/Leu/Ile-tRNA-synth_edit"/>
</dbReference>
<keyword evidence="7 9" id="KW-0030">Aminoacyl-tRNA synthetase</keyword>
<evidence type="ECO:0000259" key="12">
    <source>
        <dbReference type="Pfam" id="PF08264"/>
    </source>
</evidence>
<comment type="catalytic activity">
    <reaction evidence="8 9">
        <text>tRNA(Leu) + L-leucine + ATP = L-leucyl-tRNA(Leu) + AMP + diphosphate</text>
        <dbReference type="Rhea" id="RHEA:11688"/>
        <dbReference type="Rhea" id="RHEA-COMP:9613"/>
        <dbReference type="Rhea" id="RHEA-COMP:9622"/>
        <dbReference type="ChEBI" id="CHEBI:30616"/>
        <dbReference type="ChEBI" id="CHEBI:33019"/>
        <dbReference type="ChEBI" id="CHEBI:57427"/>
        <dbReference type="ChEBI" id="CHEBI:78442"/>
        <dbReference type="ChEBI" id="CHEBI:78494"/>
        <dbReference type="ChEBI" id="CHEBI:456215"/>
        <dbReference type="EC" id="6.1.1.4"/>
    </reaction>
</comment>
<dbReference type="PANTHER" id="PTHR43740:SF2">
    <property type="entry name" value="LEUCINE--TRNA LIGASE, MITOCHONDRIAL"/>
    <property type="match status" value="1"/>
</dbReference>
<dbReference type="Pfam" id="PF13603">
    <property type="entry name" value="tRNA-synt_1_2"/>
    <property type="match status" value="1"/>
</dbReference>
<dbReference type="SUPFAM" id="SSF50677">
    <property type="entry name" value="ValRS/IleRS/LeuRS editing domain"/>
    <property type="match status" value="1"/>
</dbReference>
<dbReference type="HAMAP" id="MF_00049_B">
    <property type="entry name" value="Leu_tRNA_synth_B"/>
    <property type="match status" value="1"/>
</dbReference>